<reference evidence="1" key="1">
    <citation type="submission" date="2023-06" db="EMBL/GenBank/DDBJ databases">
        <authorList>
            <person name="Kurt Z."/>
        </authorList>
    </citation>
    <scope>NUCLEOTIDE SEQUENCE</scope>
</reference>
<protein>
    <submittedName>
        <fullName evidence="3">Hypothetical_protein</fullName>
    </submittedName>
</protein>
<evidence type="ECO:0000313" key="4">
    <source>
        <dbReference type="EMBL" id="CAL6110604.1"/>
    </source>
</evidence>
<dbReference type="EMBL" id="CATOUU010000649">
    <property type="protein sequence ID" value="CAI9937710.1"/>
    <property type="molecule type" value="Genomic_DNA"/>
</dbReference>
<dbReference type="AlphaFoldDB" id="A0AA86PEC8"/>
<comment type="caution">
    <text evidence="1">The sequence shown here is derived from an EMBL/GenBank/DDBJ whole genome shotgun (WGS) entry which is preliminary data.</text>
</comment>
<name>A0AA86PEC8_9EUKA</name>
<reference evidence="3 5" key="2">
    <citation type="submission" date="2024-07" db="EMBL/GenBank/DDBJ databases">
        <authorList>
            <person name="Akdeniz Z."/>
        </authorList>
    </citation>
    <scope>NUCLEOTIDE SEQUENCE [LARGE SCALE GENOMIC DNA]</scope>
</reference>
<dbReference type="EMBL" id="CAXDID020000277">
    <property type="protein sequence ID" value="CAL6069225.1"/>
    <property type="molecule type" value="Genomic_DNA"/>
</dbReference>
<sequence>MDLNKQYRNTVKKDPNNLDRQGISRCNLKMNFFKYMCIYQLLGCTLIYTHNKEMSYPFHTHNYKHKLFHYKTKKSQHQSRQHISVEPYLGVMEVSTAHKHKVLLNSPSQSGMLNCTLLTNFLSHKSKLQLLE</sequence>
<proteinExistence type="predicted"/>
<evidence type="ECO:0000313" key="5">
    <source>
        <dbReference type="Proteomes" id="UP001642409"/>
    </source>
</evidence>
<gene>
    <name evidence="1" type="ORF">HINF_LOCUS25355</name>
    <name evidence="2" type="ORF">HINF_LOCUS45485</name>
    <name evidence="3" type="ORF">HINF_LOCUS53874</name>
    <name evidence="4" type="ORF">HINF_LOCUS75998</name>
</gene>
<organism evidence="1">
    <name type="scientific">Hexamita inflata</name>
    <dbReference type="NCBI Taxonomy" id="28002"/>
    <lineage>
        <taxon>Eukaryota</taxon>
        <taxon>Metamonada</taxon>
        <taxon>Diplomonadida</taxon>
        <taxon>Hexamitidae</taxon>
        <taxon>Hexamitinae</taxon>
        <taxon>Hexamita</taxon>
    </lineage>
</organism>
<evidence type="ECO:0000313" key="2">
    <source>
        <dbReference type="EMBL" id="CAI9957840.1"/>
    </source>
</evidence>
<dbReference type="EMBL" id="CATOUU010000895">
    <property type="protein sequence ID" value="CAI9957840.1"/>
    <property type="molecule type" value="Genomic_DNA"/>
</dbReference>
<accession>A0AA86PEC8</accession>
<evidence type="ECO:0000313" key="3">
    <source>
        <dbReference type="EMBL" id="CAL6069225.1"/>
    </source>
</evidence>
<evidence type="ECO:0000313" key="1">
    <source>
        <dbReference type="EMBL" id="CAI9937710.1"/>
    </source>
</evidence>
<keyword evidence="5" id="KW-1185">Reference proteome</keyword>
<dbReference type="Proteomes" id="UP001642409">
    <property type="component" value="Unassembled WGS sequence"/>
</dbReference>
<dbReference type="EMBL" id="CAXDID020000692">
    <property type="protein sequence ID" value="CAL6110604.1"/>
    <property type="molecule type" value="Genomic_DNA"/>
</dbReference>